<keyword evidence="6" id="KW-0408">Iron</keyword>
<dbReference type="GO" id="GO:0006826">
    <property type="term" value="P:iron ion transport"/>
    <property type="evidence" value="ECO:0007669"/>
    <property type="project" value="UniProtKB-KW"/>
</dbReference>
<evidence type="ECO:0000256" key="7">
    <source>
        <dbReference type="ARBA" id="ARBA00023065"/>
    </source>
</evidence>
<dbReference type="Proteomes" id="UP000321039">
    <property type="component" value="Unassembled WGS sequence"/>
</dbReference>
<dbReference type="InterPro" id="IPR000531">
    <property type="entry name" value="Beta-barrel_TonB"/>
</dbReference>
<dbReference type="RefSeq" id="WP_148066211.1">
    <property type="nucleotide sequence ID" value="NZ_VRZA01000001.1"/>
</dbReference>
<name>A0A5C9A9K1_9GAMM</name>
<dbReference type="PROSITE" id="PS52016">
    <property type="entry name" value="TONB_DEPENDENT_REC_3"/>
    <property type="match status" value="1"/>
</dbReference>
<feature type="domain" description="TonB-dependent receptor-like beta-barrel" evidence="13">
    <location>
        <begin position="268"/>
        <end position="716"/>
    </location>
</feature>
<sequence length="750" mass="82553">MTGTARYFHPILSFSPLAIAIAADPVMAQQAAGPGADAGREPLLMEHVLVTAYRREMSADEVGGSVSVLTGAELARTGTDDLAGMLRQVPGVSLSQPLKNRSTINIRGLNTDIGETQLTQDPAALYINDMPVTGTYAELYQPDMSLYDVERVEFLRGPQGTFFGSGALAGAVRIVTHSPSLERMEGALRADYANGGDTGARSRFDGMANVPLIEDTLALRVVGSWREDDGWVENVQLGTDNRYEDSNLRATLLWQASERLSLELSAMRIDSDPQDADSWNPELGEYRRSSPIREGRQAEMDLYHLDIDWQLNETLRLQSLTSVRESEANWDAVLNNVPGFGALYTQSGPFANETLVQEVRLVSEGARLSWVSGVYYLDTQTDAPLNLYLEGLQALVNGILGPGVLADDLFVSGKTRHTFEEQAVYADATLHLSEQWSVTTGLRYFRTDSRYRQYAAQNFDFATFALQPTPDFSNDIDDSDWTWRAGLSWEPADDRHYYATASRGYRAAMTNPNYGPSFVNPDDIFIPEGYQSDQTLNLEVGAKLLWWDGRLQTNVAVYRTEWTDIQVDALRPSDQLNYIANAGDALAQGVELESRLVLPGGLGGRLALTWQDAEIEDTTPETSFYSGAVEGDALPGAADFLAAAGLVYEWSAFASSRFAARLDSQYVGESTNRFSNLSGQSLANPDKADNSSYTNVSASLSLATEHWTVTAYGENLTDNDKAILNLGNTRDNRLLTLRPRTVGLRFDLRL</sequence>
<evidence type="ECO:0000313" key="15">
    <source>
        <dbReference type="EMBL" id="TXS95941.1"/>
    </source>
</evidence>
<reference evidence="15 16" key="1">
    <citation type="submission" date="2019-08" db="EMBL/GenBank/DDBJ databases">
        <title>Parahaliea maris sp. nov., isolated from the surface seawater.</title>
        <authorList>
            <person name="Liu Y."/>
        </authorList>
    </citation>
    <scope>NUCLEOTIDE SEQUENCE [LARGE SCALE GENOMIC DNA]</scope>
    <source>
        <strain evidence="15 16">HSLHS9</strain>
    </source>
</reference>
<dbReference type="CDD" id="cd01347">
    <property type="entry name" value="ligand_gated_channel"/>
    <property type="match status" value="1"/>
</dbReference>
<keyword evidence="7" id="KW-0406">Ion transport</keyword>
<evidence type="ECO:0000256" key="6">
    <source>
        <dbReference type="ARBA" id="ARBA00023004"/>
    </source>
</evidence>
<evidence type="ECO:0000259" key="14">
    <source>
        <dbReference type="Pfam" id="PF07715"/>
    </source>
</evidence>
<keyword evidence="2 11" id="KW-0813">Transport</keyword>
<dbReference type="PANTHER" id="PTHR32552:SF81">
    <property type="entry name" value="TONB-DEPENDENT OUTER MEMBRANE RECEPTOR"/>
    <property type="match status" value="1"/>
</dbReference>
<dbReference type="Pfam" id="PF00593">
    <property type="entry name" value="TonB_dep_Rec_b-barrel"/>
    <property type="match status" value="1"/>
</dbReference>
<evidence type="ECO:0000256" key="10">
    <source>
        <dbReference type="ARBA" id="ARBA00023237"/>
    </source>
</evidence>
<evidence type="ECO:0000256" key="11">
    <source>
        <dbReference type="PROSITE-ProRule" id="PRU01360"/>
    </source>
</evidence>
<evidence type="ECO:0000313" key="16">
    <source>
        <dbReference type="Proteomes" id="UP000321039"/>
    </source>
</evidence>
<dbReference type="PANTHER" id="PTHR32552">
    <property type="entry name" value="FERRICHROME IRON RECEPTOR-RELATED"/>
    <property type="match status" value="1"/>
</dbReference>
<dbReference type="Pfam" id="PF07715">
    <property type="entry name" value="Plug"/>
    <property type="match status" value="1"/>
</dbReference>
<evidence type="ECO:0000256" key="8">
    <source>
        <dbReference type="ARBA" id="ARBA00023077"/>
    </source>
</evidence>
<evidence type="ECO:0000259" key="13">
    <source>
        <dbReference type="Pfam" id="PF00593"/>
    </source>
</evidence>
<keyword evidence="9 11" id="KW-0472">Membrane</keyword>
<evidence type="ECO:0000256" key="12">
    <source>
        <dbReference type="RuleBase" id="RU003357"/>
    </source>
</evidence>
<keyword evidence="10 11" id="KW-0998">Cell outer membrane</keyword>
<accession>A0A5C9A9K1</accession>
<evidence type="ECO:0000256" key="9">
    <source>
        <dbReference type="ARBA" id="ARBA00023136"/>
    </source>
</evidence>
<organism evidence="15 16">
    <name type="scientific">Parahaliea maris</name>
    <dbReference type="NCBI Taxonomy" id="2716870"/>
    <lineage>
        <taxon>Bacteria</taxon>
        <taxon>Pseudomonadati</taxon>
        <taxon>Pseudomonadota</taxon>
        <taxon>Gammaproteobacteria</taxon>
        <taxon>Cellvibrionales</taxon>
        <taxon>Halieaceae</taxon>
        <taxon>Parahaliea</taxon>
    </lineage>
</organism>
<evidence type="ECO:0000256" key="5">
    <source>
        <dbReference type="ARBA" id="ARBA00022692"/>
    </source>
</evidence>
<evidence type="ECO:0000256" key="3">
    <source>
        <dbReference type="ARBA" id="ARBA00022452"/>
    </source>
</evidence>
<keyword evidence="4" id="KW-0410">Iron transport</keyword>
<feature type="domain" description="TonB-dependent receptor plug" evidence="14">
    <location>
        <begin position="60"/>
        <end position="171"/>
    </location>
</feature>
<dbReference type="InterPro" id="IPR036942">
    <property type="entry name" value="Beta-barrel_TonB_sf"/>
</dbReference>
<keyword evidence="3 11" id="KW-1134">Transmembrane beta strand</keyword>
<keyword evidence="8 12" id="KW-0798">TonB box</keyword>
<evidence type="ECO:0000256" key="2">
    <source>
        <dbReference type="ARBA" id="ARBA00022448"/>
    </source>
</evidence>
<keyword evidence="16" id="KW-1185">Reference proteome</keyword>
<evidence type="ECO:0000256" key="1">
    <source>
        <dbReference type="ARBA" id="ARBA00004571"/>
    </source>
</evidence>
<dbReference type="EMBL" id="VRZA01000001">
    <property type="protein sequence ID" value="TXS95941.1"/>
    <property type="molecule type" value="Genomic_DNA"/>
</dbReference>
<keyword evidence="15" id="KW-0675">Receptor</keyword>
<comment type="similarity">
    <text evidence="11 12">Belongs to the TonB-dependent receptor family.</text>
</comment>
<dbReference type="GO" id="GO:0009279">
    <property type="term" value="C:cell outer membrane"/>
    <property type="evidence" value="ECO:0007669"/>
    <property type="project" value="UniProtKB-SubCell"/>
</dbReference>
<dbReference type="SUPFAM" id="SSF56935">
    <property type="entry name" value="Porins"/>
    <property type="match status" value="1"/>
</dbReference>
<keyword evidence="5 11" id="KW-0812">Transmembrane</keyword>
<evidence type="ECO:0000256" key="4">
    <source>
        <dbReference type="ARBA" id="ARBA00022496"/>
    </source>
</evidence>
<dbReference type="InterPro" id="IPR012910">
    <property type="entry name" value="Plug_dom"/>
</dbReference>
<dbReference type="AlphaFoldDB" id="A0A5C9A9K1"/>
<gene>
    <name evidence="15" type="ORF">FV139_00040</name>
</gene>
<comment type="caution">
    <text evidence="15">The sequence shown here is derived from an EMBL/GenBank/DDBJ whole genome shotgun (WGS) entry which is preliminary data.</text>
</comment>
<dbReference type="Gene3D" id="2.40.170.20">
    <property type="entry name" value="TonB-dependent receptor, beta-barrel domain"/>
    <property type="match status" value="1"/>
</dbReference>
<proteinExistence type="inferred from homology"/>
<dbReference type="InterPro" id="IPR039426">
    <property type="entry name" value="TonB-dep_rcpt-like"/>
</dbReference>
<protein>
    <submittedName>
        <fullName evidence="15">TonB-dependent receptor</fullName>
    </submittedName>
</protein>
<comment type="subcellular location">
    <subcellularLocation>
        <location evidence="1 11">Cell outer membrane</location>
        <topology evidence="1 11">Multi-pass membrane protein</topology>
    </subcellularLocation>
</comment>